<sequence>MFPRVLTAAAMIAEKSKDNDDDDHGVGGSNWKIAQEVDAQLRTCIVRIPGFQRSAPREAAGPVPTYLSHTRVYLITWTVFAFPLTKQLNPS</sequence>
<organism evidence="1 2">
    <name type="scientific">Plakobranchus ocellatus</name>
    <dbReference type="NCBI Taxonomy" id="259542"/>
    <lineage>
        <taxon>Eukaryota</taxon>
        <taxon>Metazoa</taxon>
        <taxon>Spiralia</taxon>
        <taxon>Lophotrochozoa</taxon>
        <taxon>Mollusca</taxon>
        <taxon>Gastropoda</taxon>
        <taxon>Heterobranchia</taxon>
        <taxon>Euthyneura</taxon>
        <taxon>Panpulmonata</taxon>
        <taxon>Sacoglossa</taxon>
        <taxon>Placobranchoidea</taxon>
        <taxon>Plakobranchidae</taxon>
        <taxon>Plakobranchus</taxon>
    </lineage>
</organism>
<evidence type="ECO:0000313" key="2">
    <source>
        <dbReference type="Proteomes" id="UP000735302"/>
    </source>
</evidence>
<gene>
    <name evidence="1" type="ORF">PoB_006726700</name>
</gene>
<dbReference type="EMBL" id="BLXT01007636">
    <property type="protein sequence ID" value="GFO40762.1"/>
    <property type="molecule type" value="Genomic_DNA"/>
</dbReference>
<protein>
    <submittedName>
        <fullName evidence="1">Uncharacterized protein</fullName>
    </submittedName>
</protein>
<evidence type="ECO:0000313" key="1">
    <source>
        <dbReference type="EMBL" id="GFO40762.1"/>
    </source>
</evidence>
<comment type="caution">
    <text evidence="1">The sequence shown here is derived from an EMBL/GenBank/DDBJ whole genome shotgun (WGS) entry which is preliminary data.</text>
</comment>
<dbReference type="Proteomes" id="UP000735302">
    <property type="component" value="Unassembled WGS sequence"/>
</dbReference>
<dbReference type="AlphaFoldDB" id="A0AAV4D9M0"/>
<reference evidence="1 2" key="1">
    <citation type="journal article" date="2021" name="Elife">
        <title>Chloroplast acquisition without the gene transfer in kleptoplastic sea slugs, Plakobranchus ocellatus.</title>
        <authorList>
            <person name="Maeda T."/>
            <person name="Takahashi S."/>
            <person name="Yoshida T."/>
            <person name="Shimamura S."/>
            <person name="Takaki Y."/>
            <person name="Nagai Y."/>
            <person name="Toyoda A."/>
            <person name="Suzuki Y."/>
            <person name="Arimoto A."/>
            <person name="Ishii H."/>
            <person name="Satoh N."/>
            <person name="Nishiyama T."/>
            <person name="Hasebe M."/>
            <person name="Maruyama T."/>
            <person name="Minagawa J."/>
            <person name="Obokata J."/>
            <person name="Shigenobu S."/>
        </authorList>
    </citation>
    <scope>NUCLEOTIDE SEQUENCE [LARGE SCALE GENOMIC DNA]</scope>
</reference>
<accession>A0AAV4D9M0</accession>
<proteinExistence type="predicted"/>
<keyword evidence="2" id="KW-1185">Reference proteome</keyword>
<name>A0AAV4D9M0_9GAST</name>